<dbReference type="CDD" id="cd06464">
    <property type="entry name" value="ACD_sHsps-like"/>
    <property type="match status" value="1"/>
</dbReference>
<dbReference type="PROSITE" id="PS01031">
    <property type="entry name" value="SHSP"/>
    <property type="match status" value="1"/>
</dbReference>
<organism evidence="3 4">
    <name type="scientific">Cohnella kolymensis</name>
    <dbReference type="NCBI Taxonomy" id="1590652"/>
    <lineage>
        <taxon>Bacteria</taxon>
        <taxon>Bacillati</taxon>
        <taxon>Bacillota</taxon>
        <taxon>Bacilli</taxon>
        <taxon>Bacillales</taxon>
        <taxon>Paenibacillaceae</taxon>
        <taxon>Cohnella</taxon>
    </lineage>
</organism>
<evidence type="ECO:0000256" key="1">
    <source>
        <dbReference type="PROSITE-ProRule" id="PRU00285"/>
    </source>
</evidence>
<evidence type="ECO:0000313" key="4">
    <source>
        <dbReference type="Proteomes" id="UP000054526"/>
    </source>
</evidence>
<dbReference type="Gene3D" id="2.60.40.790">
    <property type="match status" value="1"/>
</dbReference>
<keyword evidence="4" id="KW-1185">Reference proteome</keyword>
<dbReference type="Proteomes" id="UP000054526">
    <property type="component" value="Unassembled WGS sequence"/>
</dbReference>
<dbReference type="SUPFAM" id="SSF49764">
    <property type="entry name" value="HSP20-like chaperones"/>
    <property type="match status" value="1"/>
</dbReference>
<gene>
    <name evidence="3" type="ORF">SD71_03125</name>
</gene>
<accession>A0ABR5A9F1</accession>
<name>A0ABR5A9F1_9BACL</name>
<sequence length="141" mass="16668">MLEQIKHLLQSGDQLFRQFNELWRQYPKTDVQEQGNKLKVIIDAPGLDRNRHQWLFRVEDRQLHLRGQLDVQESVTGDRGNRFSQRMSEQFTTVIPLPAPVHRNPSSVHYSDGRVTIVLEKQRGFDQDGWRSLEFSNKSKR</sequence>
<dbReference type="InterPro" id="IPR002068">
    <property type="entry name" value="A-crystallin/Hsp20_dom"/>
</dbReference>
<comment type="caution">
    <text evidence="3">The sequence shown here is derived from an EMBL/GenBank/DDBJ whole genome shotgun (WGS) entry which is preliminary data.</text>
</comment>
<comment type="similarity">
    <text evidence="1">Belongs to the small heat shock protein (HSP20) family.</text>
</comment>
<feature type="domain" description="SHSP" evidence="2">
    <location>
        <begin position="20"/>
        <end position="138"/>
    </location>
</feature>
<proteinExistence type="inferred from homology"/>
<dbReference type="EMBL" id="JXAL01000001">
    <property type="protein sequence ID" value="KIL37611.1"/>
    <property type="molecule type" value="Genomic_DNA"/>
</dbReference>
<evidence type="ECO:0000313" key="3">
    <source>
        <dbReference type="EMBL" id="KIL37611.1"/>
    </source>
</evidence>
<dbReference type="InterPro" id="IPR008978">
    <property type="entry name" value="HSP20-like_chaperone"/>
</dbReference>
<protein>
    <recommendedName>
        <fullName evidence="2">SHSP domain-containing protein</fullName>
    </recommendedName>
</protein>
<evidence type="ECO:0000259" key="2">
    <source>
        <dbReference type="PROSITE" id="PS01031"/>
    </source>
</evidence>
<reference evidence="3 4" key="1">
    <citation type="submission" date="2014-12" db="EMBL/GenBank/DDBJ databases">
        <title>Draft genome sequence of Cohnella kolymensis strain B-2846.</title>
        <authorList>
            <person name="Karlyshev A.V."/>
            <person name="Kudryashova E.B."/>
        </authorList>
    </citation>
    <scope>NUCLEOTIDE SEQUENCE [LARGE SCALE GENOMIC DNA]</scope>
    <source>
        <strain evidence="3 4">VKM B-2846</strain>
    </source>
</reference>